<sequence>MPKLPKLFIYLLGLVFIINLLQSYFTDLIFDEAYYWHYAQNMAWGYFDHPPMVALLVKISSLFFTGELGVRFMSCVLSVGTLYFLWLLIDNPKKNEYVLHFFVLTFSMTLLNAYGFFTLPDTPFLFFTALFLYIYKKFIAQPTWLLSIALGLLMSALMYSKYHAVLVIVFVILSNIKLVFNKYAWLAVFVALLSYAPHLIWLFNNDFVSVKYHLFERPNKAYDFNDYTIGFFLNLLALFGFTFFWIYKALIKTKNTDLLNKALLYITYGTLIFFFISSFNRRIQTQWLIVISITLTILAFNYMLENENARKWIFRMGLVNIALLIFARFALVFEQIAPMHYESHGNKEWALSISEKAGETPVVFENSYRNAPMYAFYTGNTSFSLNNVMYRRNQYSIDDSEAKVQHKKILYVSQYLLDGDYPLNLPKQKTGFGVYKDNFESFRKLRVLLDKKEIPLNSQETIEFKVFNPYDFDIDVNKLKFYVAYHNHYKRPEEVVPIAVSKVNTLQQILKPKDTLTYTFKMPKYTMKNPGYFKIAISENNLQPGMNGDNIKLTE</sequence>
<keyword evidence="6 8" id="KW-1133">Transmembrane helix</keyword>
<feature type="transmembrane region" description="Helical" evidence="8">
    <location>
        <begin position="7"/>
        <end position="25"/>
    </location>
</feature>
<feature type="transmembrane region" description="Helical" evidence="8">
    <location>
        <begin position="316"/>
        <end position="333"/>
    </location>
</feature>
<accession>A0A1W1Z6M3</accession>
<dbReference type="GO" id="GO:0009103">
    <property type="term" value="P:lipopolysaccharide biosynthetic process"/>
    <property type="evidence" value="ECO:0007669"/>
    <property type="project" value="UniProtKB-ARBA"/>
</dbReference>
<organism evidence="10 11">
    <name type="scientific">Cellulophaga tyrosinoxydans</name>
    <dbReference type="NCBI Taxonomy" id="504486"/>
    <lineage>
        <taxon>Bacteria</taxon>
        <taxon>Pseudomonadati</taxon>
        <taxon>Bacteroidota</taxon>
        <taxon>Flavobacteriia</taxon>
        <taxon>Flavobacteriales</taxon>
        <taxon>Flavobacteriaceae</taxon>
        <taxon>Cellulophaga</taxon>
    </lineage>
</organism>
<feature type="transmembrane region" description="Helical" evidence="8">
    <location>
        <begin position="285"/>
        <end position="304"/>
    </location>
</feature>
<reference evidence="10 11" key="1">
    <citation type="submission" date="2017-04" db="EMBL/GenBank/DDBJ databases">
        <authorList>
            <person name="Afonso C.L."/>
            <person name="Miller P.J."/>
            <person name="Scott M.A."/>
            <person name="Spackman E."/>
            <person name="Goraichik I."/>
            <person name="Dimitrov K.M."/>
            <person name="Suarez D.L."/>
            <person name="Swayne D.E."/>
        </authorList>
    </citation>
    <scope>NUCLEOTIDE SEQUENCE [LARGE SCALE GENOMIC DNA]</scope>
    <source>
        <strain evidence="10 11">DSM 21164</strain>
    </source>
</reference>
<keyword evidence="4 10" id="KW-0808">Transferase</keyword>
<evidence type="ECO:0000256" key="3">
    <source>
        <dbReference type="ARBA" id="ARBA00022676"/>
    </source>
</evidence>
<keyword evidence="2" id="KW-1003">Cell membrane</keyword>
<feature type="transmembrane region" description="Helical" evidence="8">
    <location>
        <begin position="101"/>
        <end position="134"/>
    </location>
</feature>
<dbReference type="PANTHER" id="PTHR33908:SF11">
    <property type="entry name" value="MEMBRANE PROTEIN"/>
    <property type="match status" value="1"/>
</dbReference>
<feature type="transmembrane region" description="Helical" evidence="8">
    <location>
        <begin position="227"/>
        <end position="250"/>
    </location>
</feature>
<gene>
    <name evidence="10" type="ORF">SAMN05660703_1220</name>
</gene>
<evidence type="ECO:0000313" key="11">
    <source>
        <dbReference type="Proteomes" id="UP000192360"/>
    </source>
</evidence>
<dbReference type="InterPro" id="IPR050297">
    <property type="entry name" value="LipidA_mod_glycosyltrf_83"/>
</dbReference>
<evidence type="ECO:0000256" key="7">
    <source>
        <dbReference type="ARBA" id="ARBA00023136"/>
    </source>
</evidence>
<dbReference type="InterPro" id="IPR038731">
    <property type="entry name" value="RgtA/B/C-like"/>
</dbReference>
<dbReference type="EMBL" id="FWXO01000001">
    <property type="protein sequence ID" value="SMC44137.1"/>
    <property type="molecule type" value="Genomic_DNA"/>
</dbReference>
<evidence type="ECO:0000259" key="9">
    <source>
        <dbReference type="Pfam" id="PF13231"/>
    </source>
</evidence>
<evidence type="ECO:0000256" key="4">
    <source>
        <dbReference type="ARBA" id="ARBA00022679"/>
    </source>
</evidence>
<feature type="transmembrane region" description="Helical" evidence="8">
    <location>
        <begin position="68"/>
        <end position="89"/>
    </location>
</feature>
<dbReference type="RefSeq" id="WP_084060483.1">
    <property type="nucleotide sequence ID" value="NZ_FWXO01000001.1"/>
</dbReference>
<evidence type="ECO:0000256" key="2">
    <source>
        <dbReference type="ARBA" id="ARBA00022475"/>
    </source>
</evidence>
<evidence type="ECO:0000256" key="6">
    <source>
        <dbReference type="ARBA" id="ARBA00022989"/>
    </source>
</evidence>
<dbReference type="STRING" id="504486.SAMN05660703_1220"/>
<dbReference type="OrthoDB" id="9813729at2"/>
<feature type="transmembrane region" description="Helical" evidence="8">
    <location>
        <begin position="262"/>
        <end position="279"/>
    </location>
</feature>
<comment type="subcellular location">
    <subcellularLocation>
        <location evidence="1">Cell membrane</location>
        <topology evidence="1">Multi-pass membrane protein</topology>
    </subcellularLocation>
</comment>
<keyword evidence="7 8" id="KW-0472">Membrane</keyword>
<keyword evidence="11" id="KW-1185">Reference proteome</keyword>
<evidence type="ECO:0000256" key="1">
    <source>
        <dbReference type="ARBA" id="ARBA00004651"/>
    </source>
</evidence>
<dbReference type="AlphaFoldDB" id="A0A1W1Z6M3"/>
<dbReference type="GO" id="GO:0016763">
    <property type="term" value="F:pentosyltransferase activity"/>
    <property type="evidence" value="ECO:0007669"/>
    <property type="project" value="TreeGrafter"/>
</dbReference>
<protein>
    <submittedName>
        <fullName evidence="10">Dolichyl-phosphate-mannose-protein mannosyltransferase</fullName>
    </submittedName>
</protein>
<dbReference type="Proteomes" id="UP000192360">
    <property type="component" value="Unassembled WGS sequence"/>
</dbReference>
<feature type="transmembrane region" description="Helical" evidence="8">
    <location>
        <begin position="146"/>
        <end position="171"/>
    </location>
</feature>
<keyword evidence="5 8" id="KW-0812">Transmembrane</keyword>
<feature type="domain" description="Glycosyltransferase RgtA/B/C/D-like" evidence="9">
    <location>
        <begin position="48"/>
        <end position="201"/>
    </location>
</feature>
<evidence type="ECO:0000256" key="8">
    <source>
        <dbReference type="SAM" id="Phobius"/>
    </source>
</evidence>
<evidence type="ECO:0000256" key="5">
    <source>
        <dbReference type="ARBA" id="ARBA00022692"/>
    </source>
</evidence>
<proteinExistence type="predicted"/>
<feature type="transmembrane region" description="Helical" evidence="8">
    <location>
        <begin position="183"/>
        <end position="203"/>
    </location>
</feature>
<dbReference type="PANTHER" id="PTHR33908">
    <property type="entry name" value="MANNOSYLTRANSFERASE YKCB-RELATED"/>
    <property type="match status" value="1"/>
</dbReference>
<dbReference type="GO" id="GO:0005886">
    <property type="term" value="C:plasma membrane"/>
    <property type="evidence" value="ECO:0007669"/>
    <property type="project" value="UniProtKB-SubCell"/>
</dbReference>
<evidence type="ECO:0000313" key="10">
    <source>
        <dbReference type="EMBL" id="SMC44137.1"/>
    </source>
</evidence>
<name>A0A1W1Z6M3_9FLAO</name>
<dbReference type="Pfam" id="PF13231">
    <property type="entry name" value="PMT_2"/>
    <property type="match status" value="1"/>
</dbReference>
<keyword evidence="3 10" id="KW-0328">Glycosyltransferase</keyword>